<organism evidence="1">
    <name type="scientific">Trichodesmium erythraeum (strain IMS101)</name>
    <dbReference type="NCBI Taxonomy" id="203124"/>
    <lineage>
        <taxon>Bacteria</taxon>
        <taxon>Bacillati</taxon>
        <taxon>Cyanobacteriota</taxon>
        <taxon>Cyanophyceae</taxon>
        <taxon>Oscillatoriophycideae</taxon>
        <taxon>Oscillatoriales</taxon>
        <taxon>Microcoleaceae</taxon>
        <taxon>Trichodesmium</taxon>
    </lineage>
</organism>
<keyword evidence="1" id="KW-0378">Hydrolase</keyword>
<name>Q111L5_TRIEI</name>
<dbReference type="InterPro" id="IPR036412">
    <property type="entry name" value="HAD-like_sf"/>
</dbReference>
<dbReference type="eggNOG" id="COG0546">
    <property type="taxonomic scope" value="Bacteria"/>
</dbReference>
<protein>
    <submittedName>
        <fullName evidence="1">Haloacid dehalogenase-like hydrolase</fullName>
    </submittedName>
</protein>
<dbReference type="RefSeq" id="WP_011612171.1">
    <property type="nucleotide sequence ID" value="NC_008312.1"/>
</dbReference>
<dbReference type="GO" id="GO:0005829">
    <property type="term" value="C:cytosol"/>
    <property type="evidence" value="ECO:0007669"/>
    <property type="project" value="TreeGrafter"/>
</dbReference>
<reference evidence="1" key="1">
    <citation type="submission" date="2006-06" db="EMBL/GenBank/DDBJ databases">
        <title>Complete sequence of Trichodesmium erythraeum IMS101.</title>
        <authorList>
            <consortium name="US DOE Joint Genome Institute"/>
            <person name="Copeland A."/>
            <person name="Lucas S."/>
            <person name="Lapidus A."/>
            <person name="Barry K."/>
            <person name="Detter J.C."/>
            <person name="Glavina del Rio T."/>
            <person name="Hammon N."/>
            <person name="Israni S."/>
            <person name="Dalin E."/>
            <person name="Tice H."/>
            <person name="Pitluck S."/>
            <person name="Kiss H."/>
            <person name="Munk A.C."/>
            <person name="Brettin T."/>
            <person name="Bruce D."/>
            <person name="Han C."/>
            <person name="Tapia R."/>
            <person name="Gilna P."/>
            <person name="Schmutz J."/>
            <person name="Larimer F."/>
            <person name="Land M."/>
            <person name="Hauser L."/>
            <person name="Kyrpides N."/>
            <person name="Kim E."/>
            <person name="Richardson P."/>
        </authorList>
    </citation>
    <scope>NUCLEOTIDE SEQUENCE [LARGE SCALE GENOMIC DNA]</scope>
    <source>
        <strain evidence="1">IMS101</strain>
    </source>
</reference>
<dbReference type="SUPFAM" id="SSF56784">
    <property type="entry name" value="HAD-like"/>
    <property type="match status" value="1"/>
</dbReference>
<dbReference type="Pfam" id="PF00702">
    <property type="entry name" value="Hydrolase"/>
    <property type="match status" value="1"/>
</dbReference>
<dbReference type="InterPro" id="IPR050155">
    <property type="entry name" value="HAD-like_hydrolase_sf"/>
</dbReference>
<dbReference type="PANTHER" id="PTHR43434:SF21">
    <property type="entry name" value="SLL0295 PROTEIN"/>
    <property type="match status" value="1"/>
</dbReference>
<dbReference type="HOGENOM" id="CLU_072689_1_0_3"/>
<dbReference type="AlphaFoldDB" id="Q111L5"/>
<evidence type="ECO:0000313" key="1">
    <source>
        <dbReference type="EMBL" id="ABG51809.1"/>
    </source>
</evidence>
<gene>
    <name evidence="1" type="ordered locus">Tery_2614</name>
</gene>
<sequence length="268" mass="31163">MTMAIKTPTVLALDFDGVLCNGLSEYFQTAWRTYSQFWQISDEIPLNDLMEKFYRLRPVIEIGWEMPLLIRALILGIEEDTIFQEWQAIAEKIVIQENLDPWKIGACLDNTRDEWIVKDLEGWLSLHQFYPGVVEKLKELMVSEVKPIIITTKEGRFARSLLHKVGVNLPEADIIGKESKRPKYETLKILLAKLGARTTIWFIEDRLKTLLSIQKHPDLQEVELFLADWGYNTQKERNSVAQYPSIHLLSSAQFCQDFSKWKFGGKKE</sequence>
<accession>Q111L5</accession>
<dbReference type="PANTHER" id="PTHR43434">
    <property type="entry name" value="PHOSPHOGLYCOLATE PHOSPHATASE"/>
    <property type="match status" value="1"/>
</dbReference>
<dbReference type="Gene3D" id="3.40.50.1000">
    <property type="entry name" value="HAD superfamily/HAD-like"/>
    <property type="match status" value="1"/>
</dbReference>
<proteinExistence type="predicted"/>
<dbReference type="InterPro" id="IPR023214">
    <property type="entry name" value="HAD_sf"/>
</dbReference>
<dbReference type="GO" id="GO:0008967">
    <property type="term" value="F:phosphoglycolate phosphatase activity"/>
    <property type="evidence" value="ECO:0007669"/>
    <property type="project" value="TreeGrafter"/>
</dbReference>
<dbReference type="KEGG" id="ter:Tery_2614"/>
<dbReference type="STRING" id="203124.Tery_2614"/>
<dbReference type="GO" id="GO:0006281">
    <property type="term" value="P:DNA repair"/>
    <property type="evidence" value="ECO:0007669"/>
    <property type="project" value="TreeGrafter"/>
</dbReference>
<dbReference type="EMBL" id="CP000393">
    <property type="protein sequence ID" value="ABG51809.1"/>
    <property type="molecule type" value="Genomic_DNA"/>
</dbReference>